<keyword evidence="8" id="KW-0547">Nucleotide-binding</keyword>
<protein>
    <recommendedName>
        <fullName evidence="16">Heme sensor protein HssS</fullName>
        <ecNumber evidence="3">2.7.13.3</ecNumber>
    </recommendedName>
</protein>
<dbReference type="Proteomes" id="UP000247978">
    <property type="component" value="Unassembled WGS sequence"/>
</dbReference>
<dbReference type="SUPFAM" id="SSF47384">
    <property type="entry name" value="Homodimeric domain of signal transducing histidine kinase"/>
    <property type="match status" value="1"/>
</dbReference>
<dbReference type="AlphaFoldDB" id="A0A2V3VUF4"/>
<dbReference type="InterPro" id="IPR004358">
    <property type="entry name" value="Sig_transdc_His_kin-like_C"/>
</dbReference>
<dbReference type="InterPro" id="IPR003661">
    <property type="entry name" value="HisK_dim/P_dom"/>
</dbReference>
<feature type="transmembrane region" description="Helical" evidence="17">
    <location>
        <begin position="161"/>
        <end position="184"/>
    </location>
</feature>
<dbReference type="PRINTS" id="PR00344">
    <property type="entry name" value="BCTRLSENSOR"/>
</dbReference>
<dbReference type="CDD" id="cd00082">
    <property type="entry name" value="HisKA"/>
    <property type="match status" value="1"/>
</dbReference>
<evidence type="ECO:0000256" key="2">
    <source>
        <dbReference type="ARBA" id="ARBA00004651"/>
    </source>
</evidence>
<gene>
    <name evidence="20" type="ORF">DFR56_11052</name>
</gene>
<evidence type="ECO:0000256" key="12">
    <source>
        <dbReference type="ARBA" id="ARBA00023012"/>
    </source>
</evidence>
<evidence type="ECO:0000256" key="4">
    <source>
        <dbReference type="ARBA" id="ARBA00022475"/>
    </source>
</evidence>
<evidence type="ECO:0000259" key="18">
    <source>
        <dbReference type="PROSITE" id="PS50109"/>
    </source>
</evidence>
<evidence type="ECO:0000256" key="5">
    <source>
        <dbReference type="ARBA" id="ARBA00022553"/>
    </source>
</evidence>
<dbReference type="PROSITE" id="PS50885">
    <property type="entry name" value="HAMP"/>
    <property type="match status" value="1"/>
</dbReference>
<evidence type="ECO:0000256" key="10">
    <source>
        <dbReference type="ARBA" id="ARBA00022840"/>
    </source>
</evidence>
<dbReference type="SMART" id="SM00388">
    <property type="entry name" value="HisKA"/>
    <property type="match status" value="1"/>
</dbReference>
<comment type="function">
    <text evidence="15">Member of the two-component regulatory system HssS/HssR involved in intracellular heme homeostasis and tempering of staphylococcal virulence. HssS functions as a heme sensor histidine kinase which is autophosphorylated at a histidine residue and transfers its phosphate group to an aspartate residue of HssR. HssR/HssS activates the expression of hrtAB, an efflux pump, in response to extracellular heme, hemin, hemoglobin or blood.</text>
</comment>
<keyword evidence="5" id="KW-0597">Phosphoprotein</keyword>
<dbReference type="CDD" id="cd06225">
    <property type="entry name" value="HAMP"/>
    <property type="match status" value="1"/>
</dbReference>
<dbReference type="Gene3D" id="6.10.340.10">
    <property type="match status" value="1"/>
</dbReference>
<dbReference type="InterPro" id="IPR003660">
    <property type="entry name" value="HAMP_dom"/>
</dbReference>
<evidence type="ECO:0000256" key="11">
    <source>
        <dbReference type="ARBA" id="ARBA00022989"/>
    </source>
</evidence>
<dbReference type="FunFam" id="3.30.565.10:FF:000006">
    <property type="entry name" value="Sensor histidine kinase WalK"/>
    <property type="match status" value="1"/>
</dbReference>
<dbReference type="RefSeq" id="WP_110396014.1">
    <property type="nucleotide sequence ID" value="NZ_JBHUHB010000001.1"/>
</dbReference>
<comment type="subcellular location">
    <subcellularLocation>
        <location evidence="2">Cell membrane</location>
        <topology evidence="2">Multi-pass membrane protein</topology>
    </subcellularLocation>
</comment>
<accession>A0A2V3VUF4</accession>
<proteinExistence type="predicted"/>
<evidence type="ECO:0000256" key="15">
    <source>
        <dbReference type="ARBA" id="ARBA00037219"/>
    </source>
</evidence>
<dbReference type="PANTHER" id="PTHR45528">
    <property type="entry name" value="SENSOR HISTIDINE KINASE CPXA"/>
    <property type="match status" value="1"/>
</dbReference>
<evidence type="ECO:0000313" key="20">
    <source>
        <dbReference type="EMBL" id="PXW85552.1"/>
    </source>
</evidence>
<dbReference type="InterPro" id="IPR003594">
    <property type="entry name" value="HATPase_dom"/>
</dbReference>
<dbReference type="Pfam" id="PF02518">
    <property type="entry name" value="HATPase_c"/>
    <property type="match status" value="1"/>
</dbReference>
<keyword evidence="4" id="KW-1003">Cell membrane</keyword>
<keyword evidence="6" id="KW-0808">Transferase</keyword>
<evidence type="ECO:0000256" key="17">
    <source>
        <dbReference type="SAM" id="Phobius"/>
    </source>
</evidence>
<dbReference type="CDD" id="cd00075">
    <property type="entry name" value="HATPase"/>
    <property type="match status" value="1"/>
</dbReference>
<dbReference type="SUPFAM" id="SSF55874">
    <property type="entry name" value="ATPase domain of HSP90 chaperone/DNA topoisomerase II/histidine kinase"/>
    <property type="match status" value="1"/>
</dbReference>
<dbReference type="SMART" id="SM00304">
    <property type="entry name" value="HAMP"/>
    <property type="match status" value="1"/>
</dbReference>
<evidence type="ECO:0000256" key="9">
    <source>
        <dbReference type="ARBA" id="ARBA00022777"/>
    </source>
</evidence>
<keyword evidence="11 17" id="KW-1133">Transmembrane helix</keyword>
<dbReference type="InterPro" id="IPR036097">
    <property type="entry name" value="HisK_dim/P_sf"/>
</dbReference>
<evidence type="ECO:0000256" key="16">
    <source>
        <dbReference type="ARBA" id="ARBA00040841"/>
    </source>
</evidence>
<feature type="domain" description="Histidine kinase" evidence="18">
    <location>
        <begin position="245"/>
        <end position="460"/>
    </location>
</feature>
<keyword evidence="21" id="KW-1185">Reference proteome</keyword>
<dbReference type="PROSITE" id="PS50109">
    <property type="entry name" value="HIS_KIN"/>
    <property type="match status" value="1"/>
</dbReference>
<keyword evidence="12" id="KW-0902">Two-component regulatory system</keyword>
<evidence type="ECO:0000256" key="8">
    <source>
        <dbReference type="ARBA" id="ARBA00022741"/>
    </source>
</evidence>
<dbReference type="EC" id="2.7.13.3" evidence="3"/>
<feature type="transmembrane region" description="Helical" evidence="17">
    <location>
        <begin position="6"/>
        <end position="27"/>
    </location>
</feature>
<reference evidence="20 21" key="1">
    <citation type="submission" date="2018-05" db="EMBL/GenBank/DDBJ databases">
        <title>Genomic Encyclopedia of Type Strains, Phase IV (KMG-IV): sequencing the most valuable type-strain genomes for metagenomic binning, comparative biology and taxonomic classification.</title>
        <authorList>
            <person name="Goeker M."/>
        </authorList>
    </citation>
    <scope>NUCLEOTIDE SEQUENCE [LARGE SCALE GENOMIC DNA]</scope>
    <source>
        <strain evidence="20 21">DSM 28556</strain>
    </source>
</reference>
<dbReference type="Pfam" id="PF00512">
    <property type="entry name" value="HisKA"/>
    <property type="match status" value="1"/>
</dbReference>
<comment type="catalytic activity">
    <reaction evidence="1">
        <text>ATP + protein L-histidine = ADP + protein N-phospho-L-histidine.</text>
        <dbReference type="EC" id="2.7.13.3"/>
    </reaction>
</comment>
<dbReference type="GO" id="GO:0005886">
    <property type="term" value="C:plasma membrane"/>
    <property type="evidence" value="ECO:0007669"/>
    <property type="project" value="UniProtKB-SubCell"/>
</dbReference>
<dbReference type="InterPro" id="IPR005467">
    <property type="entry name" value="His_kinase_dom"/>
</dbReference>
<keyword evidence="7 17" id="KW-0812">Transmembrane</keyword>
<evidence type="ECO:0000259" key="19">
    <source>
        <dbReference type="PROSITE" id="PS50885"/>
    </source>
</evidence>
<keyword evidence="14 17" id="KW-0472">Membrane</keyword>
<sequence>MRSLYGKFLFFTLSIMLSSALLSFLVVNTYYHQQLKEQNDTKNMNIVKNIIHFIEKNEHIDLDDFLTTEASVGYKLILVDEKGQATLYGDAFRENNLSDEVIKNVLLGKEYHGMRDLPKETFFTGFFSDETANTVGTPFQFDGKTYGLFLRPDIKLLFTEIHYLLAGMFVFMAIISLIAMLFVARKLIQPISELTIATKKIGAEQFSVTLPTSRGDEIGELAISFQKMANQLQESDQLRKRFINDVSHDFQTPLQNIKGYAALVANNELSSEKLHQYARIIQAETERLSVLTKQLLLLTSLDSLTEQMDVELFSVSSQLTEVLQRYRWLMVDKNISLTAEIDDITMCGNQAYIEKVWENLLSNALKYTTTGGMIDITLTESSNGVIATFKDNGIGIHKNNIPHLFERFFRVDDARHAEIEGTGLGLAIVHQIVSLHSGKIDVTSIIGKGTTFTVYLPKKFQNADPSA</sequence>
<keyword evidence="9 20" id="KW-0418">Kinase</keyword>
<evidence type="ECO:0000256" key="1">
    <source>
        <dbReference type="ARBA" id="ARBA00000085"/>
    </source>
</evidence>
<keyword evidence="13" id="KW-0843">Virulence</keyword>
<dbReference type="FunFam" id="1.10.287.130:FF:000001">
    <property type="entry name" value="Two-component sensor histidine kinase"/>
    <property type="match status" value="1"/>
</dbReference>
<dbReference type="EMBL" id="QJJQ01000010">
    <property type="protein sequence ID" value="PXW85552.1"/>
    <property type="molecule type" value="Genomic_DNA"/>
</dbReference>
<feature type="domain" description="HAMP" evidence="19">
    <location>
        <begin position="185"/>
        <end position="237"/>
    </location>
</feature>
<dbReference type="GO" id="GO:0000155">
    <property type="term" value="F:phosphorelay sensor kinase activity"/>
    <property type="evidence" value="ECO:0007669"/>
    <property type="project" value="InterPro"/>
</dbReference>
<evidence type="ECO:0000256" key="3">
    <source>
        <dbReference type="ARBA" id="ARBA00012438"/>
    </source>
</evidence>
<keyword evidence="10" id="KW-0067">ATP-binding</keyword>
<dbReference type="Gene3D" id="3.30.565.10">
    <property type="entry name" value="Histidine kinase-like ATPase, C-terminal domain"/>
    <property type="match status" value="1"/>
</dbReference>
<dbReference type="SMART" id="SM00387">
    <property type="entry name" value="HATPase_c"/>
    <property type="match status" value="1"/>
</dbReference>
<dbReference type="Pfam" id="PF00672">
    <property type="entry name" value="HAMP"/>
    <property type="match status" value="1"/>
</dbReference>
<dbReference type="OrthoDB" id="9813151at2"/>
<evidence type="ECO:0000256" key="14">
    <source>
        <dbReference type="ARBA" id="ARBA00023136"/>
    </source>
</evidence>
<dbReference type="PANTHER" id="PTHR45528:SF11">
    <property type="entry name" value="HISTIDINE KINASE"/>
    <property type="match status" value="1"/>
</dbReference>
<evidence type="ECO:0000256" key="13">
    <source>
        <dbReference type="ARBA" id="ARBA00023026"/>
    </source>
</evidence>
<dbReference type="GO" id="GO:0005524">
    <property type="term" value="F:ATP binding"/>
    <property type="evidence" value="ECO:0007669"/>
    <property type="project" value="UniProtKB-KW"/>
</dbReference>
<organism evidence="20 21">
    <name type="scientific">Pseudogracilibacillus auburnensis</name>
    <dbReference type="NCBI Taxonomy" id="1494959"/>
    <lineage>
        <taxon>Bacteria</taxon>
        <taxon>Bacillati</taxon>
        <taxon>Bacillota</taxon>
        <taxon>Bacilli</taxon>
        <taxon>Bacillales</taxon>
        <taxon>Bacillaceae</taxon>
        <taxon>Pseudogracilibacillus</taxon>
    </lineage>
</organism>
<dbReference type="SUPFAM" id="SSF158472">
    <property type="entry name" value="HAMP domain-like"/>
    <property type="match status" value="1"/>
</dbReference>
<name>A0A2V3VUF4_9BACI</name>
<evidence type="ECO:0000256" key="6">
    <source>
        <dbReference type="ARBA" id="ARBA00022679"/>
    </source>
</evidence>
<evidence type="ECO:0000256" key="7">
    <source>
        <dbReference type="ARBA" id="ARBA00022692"/>
    </source>
</evidence>
<dbReference type="Gene3D" id="1.10.287.130">
    <property type="match status" value="1"/>
</dbReference>
<comment type="caution">
    <text evidence="20">The sequence shown here is derived from an EMBL/GenBank/DDBJ whole genome shotgun (WGS) entry which is preliminary data.</text>
</comment>
<dbReference type="InterPro" id="IPR036890">
    <property type="entry name" value="HATPase_C_sf"/>
</dbReference>
<dbReference type="InterPro" id="IPR050398">
    <property type="entry name" value="HssS/ArlS-like"/>
</dbReference>
<evidence type="ECO:0000313" key="21">
    <source>
        <dbReference type="Proteomes" id="UP000247978"/>
    </source>
</evidence>